<feature type="domain" description="C2H2-type" evidence="8">
    <location>
        <begin position="155"/>
        <end position="180"/>
    </location>
</feature>
<dbReference type="AlphaFoldDB" id="A0A9D4DX77"/>
<proteinExistence type="predicted"/>
<dbReference type="InterPro" id="IPR013087">
    <property type="entry name" value="Znf_C2H2_type"/>
</dbReference>
<dbReference type="InterPro" id="IPR036236">
    <property type="entry name" value="Znf_C2H2_sf"/>
</dbReference>
<dbReference type="GO" id="GO:0008270">
    <property type="term" value="F:zinc ion binding"/>
    <property type="evidence" value="ECO:0007669"/>
    <property type="project" value="UniProtKB-KW"/>
</dbReference>
<evidence type="ECO:0000256" key="6">
    <source>
        <dbReference type="ARBA" id="ARBA00023242"/>
    </source>
</evidence>
<organism evidence="9 10">
    <name type="scientific">Dreissena polymorpha</name>
    <name type="common">Zebra mussel</name>
    <name type="synonym">Mytilus polymorpha</name>
    <dbReference type="NCBI Taxonomy" id="45954"/>
    <lineage>
        <taxon>Eukaryota</taxon>
        <taxon>Metazoa</taxon>
        <taxon>Spiralia</taxon>
        <taxon>Lophotrochozoa</taxon>
        <taxon>Mollusca</taxon>
        <taxon>Bivalvia</taxon>
        <taxon>Autobranchia</taxon>
        <taxon>Heteroconchia</taxon>
        <taxon>Euheterodonta</taxon>
        <taxon>Imparidentia</taxon>
        <taxon>Neoheterodontei</taxon>
        <taxon>Myida</taxon>
        <taxon>Dreissenoidea</taxon>
        <taxon>Dreissenidae</taxon>
        <taxon>Dreissena</taxon>
    </lineage>
</organism>
<reference evidence="9" key="2">
    <citation type="submission" date="2020-11" db="EMBL/GenBank/DDBJ databases">
        <authorList>
            <person name="McCartney M.A."/>
            <person name="Auch B."/>
            <person name="Kono T."/>
            <person name="Mallez S."/>
            <person name="Becker A."/>
            <person name="Gohl D.M."/>
            <person name="Silverstein K.A.T."/>
            <person name="Koren S."/>
            <person name="Bechman K.B."/>
            <person name="Herman A."/>
            <person name="Abrahante J.E."/>
            <person name="Garbe J."/>
        </authorList>
    </citation>
    <scope>NUCLEOTIDE SEQUENCE</scope>
    <source>
        <strain evidence="9">Duluth1</strain>
        <tissue evidence="9">Whole animal</tissue>
    </source>
</reference>
<evidence type="ECO:0000256" key="7">
    <source>
        <dbReference type="PROSITE-ProRule" id="PRU00042"/>
    </source>
</evidence>
<feature type="domain" description="C2H2-type" evidence="8">
    <location>
        <begin position="39"/>
        <end position="67"/>
    </location>
</feature>
<evidence type="ECO:0000259" key="8">
    <source>
        <dbReference type="PROSITE" id="PS50157"/>
    </source>
</evidence>
<reference evidence="9" key="1">
    <citation type="journal article" date="2019" name="bioRxiv">
        <title>The Genome of the Zebra Mussel, Dreissena polymorpha: A Resource for Invasive Species Research.</title>
        <authorList>
            <person name="McCartney M.A."/>
            <person name="Auch B."/>
            <person name="Kono T."/>
            <person name="Mallez S."/>
            <person name="Zhang Y."/>
            <person name="Obille A."/>
            <person name="Becker A."/>
            <person name="Abrahante J.E."/>
            <person name="Garbe J."/>
            <person name="Badalamenti J.P."/>
            <person name="Herman A."/>
            <person name="Mangelson H."/>
            <person name="Liachko I."/>
            <person name="Sullivan S."/>
            <person name="Sone E.D."/>
            <person name="Koren S."/>
            <person name="Silverstein K.A.T."/>
            <person name="Beckman K.B."/>
            <person name="Gohl D.M."/>
        </authorList>
    </citation>
    <scope>NUCLEOTIDE SEQUENCE</scope>
    <source>
        <strain evidence="9">Duluth1</strain>
        <tissue evidence="9">Whole animal</tissue>
    </source>
</reference>
<feature type="domain" description="C2H2-type" evidence="8">
    <location>
        <begin position="127"/>
        <end position="152"/>
    </location>
</feature>
<feature type="domain" description="C2H2-type" evidence="8">
    <location>
        <begin position="69"/>
        <end position="97"/>
    </location>
</feature>
<dbReference type="Pfam" id="PF00096">
    <property type="entry name" value="zf-C2H2"/>
    <property type="match status" value="2"/>
</dbReference>
<dbReference type="EMBL" id="JAIWYP010000009">
    <property type="protein sequence ID" value="KAH3768475.1"/>
    <property type="molecule type" value="Genomic_DNA"/>
</dbReference>
<dbReference type="PANTHER" id="PTHR24394:SF44">
    <property type="entry name" value="ZINC FINGER PROTEIN 271-LIKE"/>
    <property type="match status" value="1"/>
</dbReference>
<feature type="domain" description="C2H2-type" evidence="8">
    <location>
        <begin position="9"/>
        <end position="32"/>
    </location>
</feature>
<dbReference type="PROSITE" id="PS00028">
    <property type="entry name" value="ZINC_FINGER_C2H2_1"/>
    <property type="match status" value="5"/>
</dbReference>
<keyword evidence="10" id="KW-1185">Reference proteome</keyword>
<keyword evidence="6" id="KW-0539">Nucleus</keyword>
<dbReference type="GO" id="GO:0005634">
    <property type="term" value="C:nucleus"/>
    <property type="evidence" value="ECO:0007669"/>
    <property type="project" value="UniProtKB-SubCell"/>
</dbReference>
<evidence type="ECO:0000313" key="10">
    <source>
        <dbReference type="Proteomes" id="UP000828390"/>
    </source>
</evidence>
<dbReference type="Pfam" id="PF13894">
    <property type="entry name" value="zf-C2H2_4"/>
    <property type="match status" value="2"/>
</dbReference>
<evidence type="ECO:0000256" key="2">
    <source>
        <dbReference type="ARBA" id="ARBA00022723"/>
    </source>
</evidence>
<dbReference type="SUPFAM" id="SSF57667">
    <property type="entry name" value="beta-beta-alpha zinc fingers"/>
    <property type="match status" value="3"/>
</dbReference>
<sequence length="180" mass="21297">MNKGTKKRYECKSCNKSYTTNSRLNFHVKNVHQTAIRRTMCLVCNRRFSSLYNLKVHQRYVHAGIQKRQACKECVKRFSSKRDLADHCRQYHGAEKLTRELCHAEFGYIRNLKRHAQHCGADKKKTHTCDVCQKMYRSKRALNVHTRVKHLGSICICQICGKNFERKYSLSRHLKNVHKN</sequence>
<keyword evidence="4 7" id="KW-0863">Zinc-finger</keyword>
<accession>A0A9D4DX77</accession>
<evidence type="ECO:0000256" key="4">
    <source>
        <dbReference type="ARBA" id="ARBA00022771"/>
    </source>
</evidence>
<evidence type="ECO:0000256" key="3">
    <source>
        <dbReference type="ARBA" id="ARBA00022737"/>
    </source>
</evidence>
<keyword evidence="2" id="KW-0479">Metal-binding</keyword>
<dbReference type="PROSITE" id="PS50157">
    <property type="entry name" value="ZINC_FINGER_C2H2_2"/>
    <property type="match status" value="5"/>
</dbReference>
<name>A0A9D4DX77_DREPO</name>
<dbReference type="SMART" id="SM00355">
    <property type="entry name" value="ZnF_C2H2"/>
    <property type="match status" value="5"/>
</dbReference>
<comment type="subcellular location">
    <subcellularLocation>
        <location evidence="1">Nucleus</location>
    </subcellularLocation>
</comment>
<dbReference type="Gene3D" id="3.30.160.60">
    <property type="entry name" value="Classic Zinc Finger"/>
    <property type="match status" value="4"/>
</dbReference>
<keyword evidence="3" id="KW-0677">Repeat</keyword>
<evidence type="ECO:0000256" key="5">
    <source>
        <dbReference type="ARBA" id="ARBA00022833"/>
    </source>
</evidence>
<gene>
    <name evidence="9" type="ORF">DPMN_169688</name>
</gene>
<dbReference type="Proteomes" id="UP000828390">
    <property type="component" value="Unassembled WGS sequence"/>
</dbReference>
<keyword evidence="5" id="KW-0862">Zinc</keyword>
<evidence type="ECO:0000256" key="1">
    <source>
        <dbReference type="ARBA" id="ARBA00004123"/>
    </source>
</evidence>
<dbReference type="PANTHER" id="PTHR24394">
    <property type="entry name" value="ZINC FINGER PROTEIN"/>
    <property type="match status" value="1"/>
</dbReference>
<protein>
    <recommendedName>
        <fullName evidence="8">C2H2-type domain-containing protein</fullName>
    </recommendedName>
</protein>
<comment type="caution">
    <text evidence="9">The sequence shown here is derived from an EMBL/GenBank/DDBJ whole genome shotgun (WGS) entry which is preliminary data.</text>
</comment>
<evidence type="ECO:0000313" key="9">
    <source>
        <dbReference type="EMBL" id="KAH3768475.1"/>
    </source>
</evidence>
<dbReference type="GO" id="GO:0000981">
    <property type="term" value="F:DNA-binding transcription factor activity, RNA polymerase II-specific"/>
    <property type="evidence" value="ECO:0007669"/>
    <property type="project" value="TreeGrafter"/>
</dbReference>